<comment type="caution">
    <text evidence="1">The sequence shown here is derived from an EMBL/GenBank/DDBJ whole genome shotgun (WGS) entry which is preliminary data.</text>
</comment>
<dbReference type="Proteomes" id="UP001187192">
    <property type="component" value="Unassembled WGS sequence"/>
</dbReference>
<dbReference type="AlphaFoldDB" id="A0AA87Z4C6"/>
<proteinExistence type="predicted"/>
<reference evidence="1" key="1">
    <citation type="submission" date="2023-07" db="EMBL/GenBank/DDBJ databases">
        <title>draft genome sequence of fig (Ficus carica).</title>
        <authorList>
            <person name="Takahashi T."/>
            <person name="Nishimura K."/>
        </authorList>
    </citation>
    <scope>NUCLEOTIDE SEQUENCE</scope>
</reference>
<evidence type="ECO:0000313" key="1">
    <source>
        <dbReference type="EMBL" id="GMN29819.1"/>
    </source>
</evidence>
<sequence>MNSSESSSNESMDSGGRLQNHLKAAPFRLYAKSLHIMSSSMPVGMFIDLFVIRFVSGVSWTPRARSSNPDVEVVALCICEEKRYSICASNVLISSDIMLRIISSTFIVPGGTGPSGGGDKSGVERRVEVVWTGAALESLGCVSYFAPPEDNRA</sequence>
<accession>A0AA87Z4C6</accession>
<protein>
    <submittedName>
        <fullName evidence="1">Uncharacterized protein</fullName>
    </submittedName>
</protein>
<keyword evidence="2" id="KW-1185">Reference proteome</keyword>
<gene>
    <name evidence="1" type="ORF">TIFTF001_041363</name>
</gene>
<dbReference type="EMBL" id="BTGU01001814">
    <property type="protein sequence ID" value="GMN29819.1"/>
    <property type="molecule type" value="Genomic_DNA"/>
</dbReference>
<organism evidence="1 2">
    <name type="scientific">Ficus carica</name>
    <name type="common">Common fig</name>
    <dbReference type="NCBI Taxonomy" id="3494"/>
    <lineage>
        <taxon>Eukaryota</taxon>
        <taxon>Viridiplantae</taxon>
        <taxon>Streptophyta</taxon>
        <taxon>Embryophyta</taxon>
        <taxon>Tracheophyta</taxon>
        <taxon>Spermatophyta</taxon>
        <taxon>Magnoliopsida</taxon>
        <taxon>eudicotyledons</taxon>
        <taxon>Gunneridae</taxon>
        <taxon>Pentapetalae</taxon>
        <taxon>rosids</taxon>
        <taxon>fabids</taxon>
        <taxon>Rosales</taxon>
        <taxon>Moraceae</taxon>
        <taxon>Ficeae</taxon>
        <taxon>Ficus</taxon>
    </lineage>
</organism>
<evidence type="ECO:0000313" key="2">
    <source>
        <dbReference type="Proteomes" id="UP001187192"/>
    </source>
</evidence>
<name>A0AA87Z4C6_FICCA</name>